<dbReference type="AlphaFoldDB" id="E3LML9"/>
<dbReference type="Proteomes" id="UP000008281">
    <property type="component" value="Unassembled WGS sequence"/>
</dbReference>
<name>E3LML9_CAERE</name>
<keyword evidence="3" id="KW-1185">Reference proteome</keyword>
<evidence type="ECO:0000256" key="1">
    <source>
        <dbReference type="SAM" id="MobiDB-lite"/>
    </source>
</evidence>
<accession>E3LML9</accession>
<dbReference type="InParanoid" id="E3LML9"/>
<evidence type="ECO:0000313" key="2">
    <source>
        <dbReference type="EMBL" id="EFP03239.1"/>
    </source>
</evidence>
<dbReference type="eggNOG" id="ENOG502RA2P">
    <property type="taxonomic scope" value="Eukaryota"/>
</dbReference>
<dbReference type="OrthoDB" id="5878188at2759"/>
<evidence type="ECO:0000313" key="3">
    <source>
        <dbReference type="Proteomes" id="UP000008281"/>
    </source>
</evidence>
<dbReference type="OMA" id="RTHMALI"/>
<protein>
    <submittedName>
        <fullName evidence="2">Uncharacterized protein</fullName>
    </submittedName>
</protein>
<feature type="compositionally biased region" description="Basic residues" evidence="1">
    <location>
        <begin position="1"/>
        <end position="10"/>
    </location>
</feature>
<proteinExistence type="predicted"/>
<sequence length="388" mass="45201">MTRKNKKKNSNKPPKPISSIPSSAPLESSYLPGPSTSTATPPFDQLDQEASTPPPKISRSYAIPKATKPEFKGILQKRLQQSILLYGGDGDAEINTPESLDDILEKLSYPTPEETFEDKIYKDIIDRNINEELKEINDYVYSMKNRDQIEVRNRGLCDTEIPFFQEACSTRKGLLDFFSNNPVNYLMREKFKTCILFCDLIGLTVRSHNLIINDIEESFSIDGLPRNKKYCKFKDGFVSVLETMRAYRDKFMIDISRSQRFVLMNLIQMMPKFLGTAVDEYFEFDENAKKWQELKVIREEEARTKERIPFNLDTYINGDYLYRKFLRPKLSKENFDMFKAVCTMDNDGILQFDRKKMLVENNSGKPTIIFPPNLTRKLEQQFEEFSIE</sequence>
<organism evidence="3">
    <name type="scientific">Caenorhabditis remanei</name>
    <name type="common">Caenorhabditis vulgaris</name>
    <dbReference type="NCBI Taxonomy" id="31234"/>
    <lineage>
        <taxon>Eukaryota</taxon>
        <taxon>Metazoa</taxon>
        <taxon>Ecdysozoa</taxon>
        <taxon>Nematoda</taxon>
        <taxon>Chromadorea</taxon>
        <taxon>Rhabditida</taxon>
        <taxon>Rhabditina</taxon>
        <taxon>Rhabditomorpha</taxon>
        <taxon>Rhabditoidea</taxon>
        <taxon>Rhabditidae</taxon>
        <taxon>Peloderinae</taxon>
        <taxon>Caenorhabditis</taxon>
    </lineage>
</organism>
<dbReference type="HOGENOM" id="CLU_712206_0_0_1"/>
<feature type="region of interest" description="Disordered" evidence="1">
    <location>
        <begin position="1"/>
        <end position="60"/>
    </location>
</feature>
<dbReference type="EMBL" id="DS268411">
    <property type="protein sequence ID" value="EFP03239.1"/>
    <property type="molecule type" value="Genomic_DNA"/>
</dbReference>
<gene>
    <name evidence="2" type="ORF">CRE_28158</name>
</gene>
<reference evidence="2" key="1">
    <citation type="submission" date="2007-07" db="EMBL/GenBank/DDBJ databases">
        <title>PCAP assembly of the Caenorhabditis remanei genome.</title>
        <authorList>
            <consortium name="The Caenorhabditis remanei Sequencing Consortium"/>
            <person name="Wilson R.K."/>
        </authorList>
    </citation>
    <scope>NUCLEOTIDE SEQUENCE [LARGE SCALE GENOMIC DNA]</scope>
    <source>
        <strain evidence="2">PB4641</strain>
    </source>
</reference>